<evidence type="ECO:0000259" key="1">
    <source>
        <dbReference type="Pfam" id="PF07969"/>
    </source>
</evidence>
<dbReference type="Gene3D" id="2.30.40.10">
    <property type="entry name" value="Urease, subunit C, domain 1"/>
    <property type="match status" value="1"/>
</dbReference>
<evidence type="ECO:0000313" key="3">
    <source>
        <dbReference type="Proteomes" id="UP000363661"/>
    </source>
</evidence>
<dbReference type="Proteomes" id="UP000363661">
    <property type="component" value="Unassembled WGS sequence"/>
</dbReference>
<dbReference type="EMBL" id="CABHNA010000066">
    <property type="protein sequence ID" value="VUX14688.1"/>
    <property type="molecule type" value="Genomic_DNA"/>
</dbReference>
<dbReference type="AlphaFoldDB" id="A0A564U5C8"/>
<proteinExistence type="predicted"/>
<sequence length="516" mass="59147">MSKKYSFLIQAKHVFDGKQKSTYEGFLCLKDKQIVKMGKGKASQTIQEEAEEILEFDKELVMPGVTDTHTFFTGYAVFHLGVDVSEIKTNEEGEKTLKAYEEEKHPKNVLFGHGWKPTQWKQKDGEQMLEAVFPDKPVILFAEDRGSCIMNEKAKEVYQFTSDSCYPESYYRIMKEYLNDREFIEKELKDYVAMLNSRGVTSVKEMGFDDFYGFTDYLKEIENSDDLHLRFFFMSQPVGAPMNLEYAKRMREKFKGDKIRFSGFNRMTDGTIADYKGELKKPYEKKDFVCSIDIPWNEIEQDVLEADKEGFRWSLHAQGDGAVAKIAKIYDKCKKVDGKLVNKQALTDMEFTSPEDLEKLGEIGANAELYFQIMSLDPGTVLKENIERTIGSERGKYYWNRRKMEDSGINLCGATDLPLLITSVPESIYYSCGGYMDGEEEPFQTENTLSAVEILKAWTLGGQKSLEMEDKLGTLEEGKIADIAIFDRDLTTENPKTVKDAKVILTILDGKIIYKL</sequence>
<dbReference type="Pfam" id="PF07969">
    <property type="entry name" value="Amidohydro_3"/>
    <property type="match status" value="1"/>
</dbReference>
<keyword evidence="3" id="KW-1185">Reference proteome</keyword>
<dbReference type="InterPro" id="IPR011059">
    <property type="entry name" value="Metal-dep_hydrolase_composite"/>
</dbReference>
<dbReference type="RefSeq" id="WP_144367381.1">
    <property type="nucleotide sequence ID" value="NZ_CABHNA010000066.1"/>
</dbReference>
<dbReference type="Gene3D" id="3.20.20.140">
    <property type="entry name" value="Metal-dependent hydrolases"/>
    <property type="match status" value="1"/>
</dbReference>
<dbReference type="GO" id="GO:0016810">
    <property type="term" value="F:hydrolase activity, acting on carbon-nitrogen (but not peptide) bonds"/>
    <property type="evidence" value="ECO:0007669"/>
    <property type="project" value="InterPro"/>
</dbReference>
<evidence type="ECO:0000313" key="2">
    <source>
        <dbReference type="EMBL" id="VUX14688.1"/>
    </source>
</evidence>
<accession>A0A564U5C8</accession>
<protein>
    <submittedName>
        <fullName evidence="2">N-ethylammeline chlorohydrolase</fullName>
    </submittedName>
</protein>
<gene>
    <name evidence="2" type="ORF">RTSSTS7063_02024</name>
</gene>
<dbReference type="InterPro" id="IPR032466">
    <property type="entry name" value="Metal_Hydrolase"/>
</dbReference>
<dbReference type="SUPFAM" id="SSF51338">
    <property type="entry name" value="Composite domain of metallo-dependent hydrolases"/>
    <property type="match status" value="1"/>
</dbReference>
<dbReference type="Gene3D" id="3.10.310.70">
    <property type="match status" value="1"/>
</dbReference>
<organism evidence="2 3">
    <name type="scientific">[Ruminococcus] torques</name>
    <dbReference type="NCBI Taxonomy" id="33039"/>
    <lineage>
        <taxon>Bacteria</taxon>
        <taxon>Bacillati</taxon>
        <taxon>Bacillota</taxon>
        <taxon>Clostridia</taxon>
        <taxon>Lachnospirales</taxon>
        <taxon>Lachnospiraceae</taxon>
        <taxon>Mediterraneibacter</taxon>
    </lineage>
</organism>
<dbReference type="PANTHER" id="PTHR22642">
    <property type="entry name" value="IMIDAZOLONEPROPIONASE"/>
    <property type="match status" value="1"/>
</dbReference>
<dbReference type="PANTHER" id="PTHR22642:SF2">
    <property type="entry name" value="PROTEIN LONG AFTER FAR-RED 3"/>
    <property type="match status" value="1"/>
</dbReference>
<dbReference type="SUPFAM" id="SSF51556">
    <property type="entry name" value="Metallo-dependent hydrolases"/>
    <property type="match status" value="1"/>
</dbReference>
<reference evidence="2 3" key="1">
    <citation type="submission" date="2019-07" db="EMBL/GenBank/DDBJ databases">
        <authorList>
            <person name="Hibberd C M."/>
            <person name="Gehrig L. J."/>
            <person name="Chang H.-W."/>
            <person name="Venkatesh S."/>
        </authorList>
    </citation>
    <scope>NUCLEOTIDE SEQUENCE [LARGE SCALE GENOMIC DNA]</scope>
    <source>
        <strain evidence="2">Ruminococcus_torques_SSTS_Bg7063</strain>
    </source>
</reference>
<name>A0A564U5C8_9FIRM</name>
<keyword evidence="2" id="KW-0378">Hydrolase</keyword>
<dbReference type="InterPro" id="IPR013108">
    <property type="entry name" value="Amidohydro_3"/>
</dbReference>
<feature type="domain" description="Amidohydrolase 3" evidence="1">
    <location>
        <begin position="60"/>
        <end position="514"/>
    </location>
</feature>